<dbReference type="HOGENOM" id="CLU_619146_0_0_2"/>
<keyword evidence="1" id="KW-0812">Transmembrane</keyword>
<proteinExistence type="predicted"/>
<feature type="transmembrane region" description="Helical" evidence="1">
    <location>
        <begin position="108"/>
        <end position="131"/>
    </location>
</feature>
<evidence type="ECO:0000313" key="3">
    <source>
        <dbReference type="Proteomes" id="UP000067434"/>
    </source>
</evidence>
<feature type="transmembrane region" description="Helical" evidence="1">
    <location>
        <begin position="298"/>
        <end position="319"/>
    </location>
</feature>
<feature type="transmembrane region" description="Helical" evidence="1">
    <location>
        <begin position="247"/>
        <end position="266"/>
    </location>
</feature>
<keyword evidence="1" id="KW-1133">Transmembrane helix</keyword>
<keyword evidence="1" id="KW-0472">Membrane</keyword>
<feature type="transmembrane region" description="Helical" evidence="1">
    <location>
        <begin position="167"/>
        <end position="193"/>
    </location>
</feature>
<organism evidence="2 3">
    <name type="scientific">Infirmifilum uzonense</name>
    <dbReference type="NCBI Taxonomy" id="1550241"/>
    <lineage>
        <taxon>Archaea</taxon>
        <taxon>Thermoproteota</taxon>
        <taxon>Thermoprotei</taxon>
        <taxon>Thermofilales</taxon>
        <taxon>Thermofilaceae</taxon>
        <taxon>Infirmifilum</taxon>
    </lineage>
</organism>
<dbReference type="GeneID" id="25400862"/>
<evidence type="ECO:0000313" key="2">
    <source>
        <dbReference type="EMBL" id="AKG38220.1"/>
    </source>
</evidence>
<feature type="transmembrane region" description="Helical" evidence="1">
    <location>
        <begin position="414"/>
        <end position="435"/>
    </location>
</feature>
<dbReference type="KEGG" id="thf:MA03_01485"/>
<dbReference type="EMBL" id="CP009961">
    <property type="protein sequence ID" value="AKG38220.1"/>
    <property type="molecule type" value="Genomic_DNA"/>
</dbReference>
<dbReference type="STRING" id="1550241.MA03_01485"/>
<feature type="transmembrane region" description="Helical" evidence="1">
    <location>
        <begin position="273"/>
        <end position="292"/>
    </location>
</feature>
<dbReference type="RefSeq" id="WP_052883578.1">
    <property type="nucleotide sequence ID" value="NZ_CP009961.1"/>
</dbReference>
<accession>A0A0F7FGH1</accession>
<dbReference type="Proteomes" id="UP000067434">
    <property type="component" value="Chromosome"/>
</dbReference>
<gene>
    <name evidence="2" type="ORF">MA03_01485</name>
</gene>
<keyword evidence="3" id="KW-1185">Reference proteome</keyword>
<dbReference type="InterPro" id="IPR036259">
    <property type="entry name" value="MFS_trans_sf"/>
</dbReference>
<feature type="transmembrane region" description="Helical" evidence="1">
    <location>
        <begin position="77"/>
        <end position="96"/>
    </location>
</feature>
<feature type="transmembrane region" description="Helical" evidence="1">
    <location>
        <begin position="214"/>
        <end position="235"/>
    </location>
</feature>
<feature type="transmembrane region" description="Helical" evidence="1">
    <location>
        <begin position="360"/>
        <end position="378"/>
    </location>
</feature>
<feature type="transmembrane region" description="Helical" evidence="1">
    <location>
        <begin position="12"/>
        <end position="33"/>
    </location>
</feature>
<dbReference type="OrthoDB" id="31486at2157"/>
<feature type="transmembrane region" description="Helical" evidence="1">
    <location>
        <begin position="143"/>
        <end position="161"/>
    </location>
</feature>
<feature type="transmembrane region" description="Helical" evidence="1">
    <location>
        <begin position="331"/>
        <end position="354"/>
    </location>
</feature>
<evidence type="ECO:0008006" key="4">
    <source>
        <dbReference type="Google" id="ProtNLM"/>
    </source>
</evidence>
<reference evidence="2 3" key="1">
    <citation type="journal article" date="2015" name="Stand. Genomic Sci.">
        <title>Complete genome sequence of and proposal of Thermofilum uzonense sp. nov. a novel hyperthermophilic crenarchaeon and emended description of the genus Thermofilum.</title>
        <authorList>
            <person name="Toshchakov S.V."/>
            <person name="Korzhenkov A.A."/>
            <person name="Samarov N.I."/>
            <person name="Mazunin I.O."/>
            <person name="Mozhey O.I."/>
            <person name="Shmyr I.S."/>
            <person name="Derbikova K.S."/>
            <person name="Taranov E.A."/>
            <person name="Dominova I.N."/>
            <person name="Bonch-Osmolovskaya E.A."/>
            <person name="Patrushev M.V."/>
            <person name="Podosokorskaya O.A."/>
            <person name="Kublanov I.V."/>
        </authorList>
    </citation>
    <scope>NUCLEOTIDE SEQUENCE [LARGE SCALE GENOMIC DNA]</scope>
    <source>
        <strain evidence="2 3">1807-2</strain>
    </source>
</reference>
<evidence type="ECO:0000256" key="1">
    <source>
        <dbReference type="SAM" id="Phobius"/>
    </source>
</evidence>
<dbReference type="AlphaFoldDB" id="A0A0F7FGH1"/>
<dbReference type="SUPFAM" id="SSF103473">
    <property type="entry name" value="MFS general substrate transporter"/>
    <property type="match status" value="1"/>
</dbReference>
<dbReference type="PATRIC" id="fig|1550241.5.peg.303"/>
<sequence length="444" mass="48597">MPETSKHILSKILLVVEAFFGGFYVSITRGLFVPMMVYSGYNLDMVSMALLPTGLGGLLLAHTLYKRPEAATSRFRIMLLSTHFFERVLWLLPPFFLYNPYLLSLNYLAGNLVAVMVGLLIGVLIYSIFSIDDVIEVSVHRSAAGAAASILGSLFMTYLSAVQKAPGIYYVLYITAFLAGLVSTGSLLLLPNVPGKIKEERVEKKLEEEAKIKGSVVFLVLTLFMAGGNLVGMAWSPLLRQLGAPLYIPLALTFAGNIGGLIGAYLWRSYRAYLVAIALNSLLTGLIPYIWFPPIHVGMSFLTSLTFMGANLLGMQVFAEINNKLGRVRAAAFLTGANYAGLLLASSTLALGIFTPFVSMLLAALLKMIGVIMAMLVIPETAVVPERRAYEYSRLIYSTSTMGYTFTVQASKEFLKFAVETLALALLLTLLYVMYRLSWMIAGI</sequence>
<protein>
    <recommendedName>
        <fullName evidence="4">MFS transporter</fullName>
    </recommendedName>
</protein>
<name>A0A0F7FGH1_9CREN</name>
<feature type="transmembrane region" description="Helical" evidence="1">
    <location>
        <begin position="45"/>
        <end position="65"/>
    </location>
</feature>